<dbReference type="PANTHER" id="PTHR46111:SF1">
    <property type="entry name" value="RIBOSOMAL RNA SMALL SUBUNIT METHYLTRANSFERASE I"/>
    <property type="match status" value="1"/>
</dbReference>
<evidence type="ECO:0000256" key="1">
    <source>
        <dbReference type="ARBA" id="ARBA00022490"/>
    </source>
</evidence>
<keyword evidence="9" id="KW-1185">Reference proteome</keyword>
<feature type="domain" description="Tetrapyrrole methylase" evidence="7">
    <location>
        <begin position="1"/>
        <end position="200"/>
    </location>
</feature>
<dbReference type="PROSITE" id="PS01296">
    <property type="entry name" value="RSMI"/>
    <property type="match status" value="1"/>
</dbReference>
<dbReference type="Pfam" id="PF00590">
    <property type="entry name" value="TP_methylase"/>
    <property type="match status" value="1"/>
</dbReference>
<dbReference type="SUPFAM" id="SSF53790">
    <property type="entry name" value="Tetrapyrrole methylase"/>
    <property type="match status" value="1"/>
</dbReference>
<evidence type="ECO:0000256" key="2">
    <source>
        <dbReference type="ARBA" id="ARBA00022552"/>
    </source>
</evidence>
<keyword evidence="5 6" id="KW-0949">S-adenosyl-L-methionine</keyword>
<dbReference type="AlphaFoldDB" id="A0A8J7U440"/>
<dbReference type="EC" id="2.1.1.198" evidence="6"/>
<comment type="subcellular location">
    <subcellularLocation>
        <location evidence="6">Cytoplasm</location>
    </subcellularLocation>
</comment>
<comment type="function">
    <text evidence="6">Catalyzes the 2'-O-methylation of the ribose of cytidine 1402 (C1402) in 16S rRNA.</text>
</comment>
<name>A0A8J7U440_9BACT</name>
<evidence type="ECO:0000256" key="5">
    <source>
        <dbReference type="ARBA" id="ARBA00022691"/>
    </source>
</evidence>
<organism evidence="8 9">
    <name type="scientific">Acanthopleuribacter pedis</name>
    <dbReference type="NCBI Taxonomy" id="442870"/>
    <lineage>
        <taxon>Bacteria</taxon>
        <taxon>Pseudomonadati</taxon>
        <taxon>Acidobacteriota</taxon>
        <taxon>Holophagae</taxon>
        <taxon>Acanthopleuribacterales</taxon>
        <taxon>Acanthopleuribacteraceae</taxon>
        <taxon>Acanthopleuribacter</taxon>
    </lineage>
</organism>
<evidence type="ECO:0000256" key="6">
    <source>
        <dbReference type="HAMAP-Rule" id="MF_01877"/>
    </source>
</evidence>
<comment type="caution">
    <text evidence="8">The sequence shown here is derived from an EMBL/GenBank/DDBJ whole genome shotgun (WGS) entry which is preliminary data.</text>
</comment>
<dbReference type="PIRSF" id="PIRSF005917">
    <property type="entry name" value="MTase_YraL"/>
    <property type="match status" value="1"/>
</dbReference>
<keyword evidence="2 6" id="KW-0698">rRNA processing</keyword>
<evidence type="ECO:0000313" key="8">
    <source>
        <dbReference type="EMBL" id="MBO1318988.1"/>
    </source>
</evidence>
<dbReference type="NCBIfam" id="TIGR00096">
    <property type="entry name" value="16S rRNA (cytidine(1402)-2'-O)-methyltransferase"/>
    <property type="match status" value="1"/>
</dbReference>
<dbReference type="InterPro" id="IPR018063">
    <property type="entry name" value="SAM_MeTrfase_RsmI_CS"/>
</dbReference>
<dbReference type="Proteomes" id="UP000664417">
    <property type="component" value="Unassembled WGS sequence"/>
</dbReference>
<dbReference type="InterPro" id="IPR000878">
    <property type="entry name" value="4pyrrol_Mease"/>
</dbReference>
<evidence type="ECO:0000313" key="9">
    <source>
        <dbReference type="Proteomes" id="UP000664417"/>
    </source>
</evidence>
<dbReference type="GO" id="GO:0070677">
    <property type="term" value="F:rRNA (cytosine-2'-O-)-methyltransferase activity"/>
    <property type="evidence" value="ECO:0007669"/>
    <property type="project" value="UniProtKB-UniRule"/>
</dbReference>
<evidence type="ECO:0000256" key="3">
    <source>
        <dbReference type="ARBA" id="ARBA00022603"/>
    </source>
</evidence>
<dbReference type="Gene3D" id="3.30.950.10">
    <property type="entry name" value="Methyltransferase, Cobalt-precorrin-4 Transmethylase, Domain 2"/>
    <property type="match status" value="1"/>
</dbReference>
<dbReference type="InterPro" id="IPR008189">
    <property type="entry name" value="rRNA_ssu_MeTfrase_I"/>
</dbReference>
<dbReference type="InterPro" id="IPR014776">
    <property type="entry name" value="4pyrrole_Mease_sub2"/>
</dbReference>
<comment type="catalytic activity">
    <reaction evidence="6">
        <text>cytidine(1402) in 16S rRNA + S-adenosyl-L-methionine = 2'-O-methylcytidine(1402) in 16S rRNA + S-adenosyl-L-homocysteine + H(+)</text>
        <dbReference type="Rhea" id="RHEA:42924"/>
        <dbReference type="Rhea" id="RHEA-COMP:10285"/>
        <dbReference type="Rhea" id="RHEA-COMP:10286"/>
        <dbReference type="ChEBI" id="CHEBI:15378"/>
        <dbReference type="ChEBI" id="CHEBI:57856"/>
        <dbReference type="ChEBI" id="CHEBI:59789"/>
        <dbReference type="ChEBI" id="CHEBI:74495"/>
        <dbReference type="ChEBI" id="CHEBI:82748"/>
        <dbReference type="EC" id="2.1.1.198"/>
    </reaction>
</comment>
<reference evidence="8" key="1">
    <citation type="submission" date="2021-03" db="EMBL/GenBank/DDBJ databases">
        <authorList>
            <person name="Wang G."/>
        </authorList>
    </citation>
    <scope>NUCLEOTIDE SEQUENCE</scope>
    <source>
        <strain evidence="8">KCTC 12899</strain>
    </source>
</reference>
<evidence type="ECO:0000259" key="7">
    <source>
        <dbReference type="Pfam" id="PF00590"/>
    </source>
</evidence>
<sequence>MLILAATPIGNLQDASPRLGSVLADADLLFAEDTRQTRKLLQHFDLERPLRAFHEFSDERALEGIRRLLADGKKVVYVSDAGMPAVSDPGYELVRLALAESVDIDVIPGPSAVLNALVLSGLPSHEFCFLGFLPSTDEKRRRLAARLATLQMTAVFFEAPTRIHYSLAWLAETAPEVQVALCRELTKLHQQVLRGTPSEVDAALTVAKGEMVLVVGPFAEDTVQERSLEEQYQQLLEGGKSPSQAVRELAKAHRIQKRELYRRLQLDGGR</sequence>
<comment type="similarity">
    <text evidence="6">Belongs to the methyltransferase superfamily. RsmI family.</text>
</comment>
<dbReference type="PANTHER" id="PTHR46111">
    <property type="entry name" value="RIBOSOMAL RNA SMALL SUBUNIT METHYLTRANSFERASE I"/>
    <property type="match status" value="1"/>
</dbReference>
<evidence type="ECO:0000256" key="4">
    <source>
        <dbReference type="ARBA" id="ARBA00022679"/>
    </source>
</evidence>
<keyword evidence="3 6" id="KW-0489">Methyltransferase</keyword>
<dbReference type="CDD" id="cd11648">
    <property type="entry name" value="RsmI"/>
    <property type="match status" value="1"/>
</dbReference>
<protein>
    <recommendedName>
        <fullName evidence="6">Ribosomal RNA small subunit methyltransferase I</fullName>
        <ecNumber evidence="6">2.1.1.198</ecNumber>
    </recommendedName>
    <alternativeName>
        <fullName evidence="6">16S rRNA 2'-O-ribose C1402 methyltransferase</fullName>
    </alternativeName>
    <alternativeName>
        <fullName evidence="6">rRNA (cytidine-2'-O-)-methyltransferase RsmI</fullName>
    </alternativeName>
</protein>
<dbReference type="HAMAP" id="MF_01877">
    <property type="entry name" value="16SrRNA_methyltr_I"/>
    <property type="match status" value="1"/>
</dbReference>
<dbReference type="InterPro" id="IPR014777">
    <property type="entry name" value="4pyrrole_Mease_sub1"/>
</dbReference>
<dbReference type="RefSeq" id="WP_207858809.1">
    <property type="nucleotide sequence ID" value="NZ_JAFREP010000008.1"/>
</dbReference>
<dbReference type="Gene3D" id="3.40.1010.10">
    <property type="entry name" value="Cobalt-precorrin-4 Transmethylase, Domain 1"/>
    <property type="match status" value="1"/>
</dbReference>
<keyword evidence="4 6" id="KW-0808">Transferase</keyword>
<accession>A0A8J7U440</accession>
<dbReference type="EMBL" id="JAFREP010000008">
    <property type="protein sequence ID" value="MBO1318988.1"/>
    <property type="molecule type" value="Genomic_DNA"/>
</dbReference>
<dbReference type="GO" id="GO:0005737">
    <property type="term" value="C:cytoplasm"/>
    <property type="evidence" value="ECO:0007669"/>
    <property type="project" value="UniProtKB-SubCell"/>
</dbReference>
<keyword evidence="1 6" id="KW-0963">Cytoplasm</keyword>
<proteinExistence type="inferred from homology"/>
<gene>
    <name evidence="6 8" type="primary">rsmI</name>
    <name evidence="8" type="ORF">J3U88_11015</name>
</gene>
<dbReference type="InterPro" id="IPR035996">
    <property type="entry name" value="4pyrrol_Methylase_sf"/>
</dbReference>